<dbReference type="InterPro" id="IPR008136">
    <property type="entry name" value="CinA_C"/>
</dbReference>
<dbReference type="EMBL" id="JANAFB010000064">
    <property type="protein sequence ID" value="MCP3427230.1"/>
    <property type="molecule type" value="Genomic_DNA"/>
</dbReference>
<name>A0A9X2HF67_9MICC</name>
<dbReference type="AlphaFoldDB" id="A0A9X2HF67"/>
<evidence type="ECO:0000313" key="2">
    <source>
        <dbReference type="EMBL" id="MCP3427230.1"/>
    </source>
</evidence>
<comment type="caution">
    <text evidence="2">The sequence shown here is derived from an EMBL/GenBank/DDBJ whole genome shotgun (WGS) entry which is preliminary data.</text>
</comment>
<accession>A0A9X2HF67</accession>
<gene>
    <name evidence="2" type="ORF">NBM05_14760</name>
</gene>
<feature type="domain" description="CinA C-terminal" evidence="1">
    <location>
        <begin position="2"/>
        <end position="150"/>
    </location>
</feature>
<dbReference type="Proteomes" id="UP001139502">
    <property type="component" value="Unassembled WGS sequence"/>
</dbReference>
<dbReference type="Pfam" id="PF02464">
    <property type="entry name" value="CinA"/>
    <property type="match status" value="1"/>
</dbReference>
<evidence type="ECO:0000313" key="3">
    <source>
        <dbReference type="Proteomes" id="UP001139502"/>
    </source>
</evidence>
<reference evidence="2" key="1">
    <citation type="submission" date="2022-06" db="EMBL/GenBank/DDBJ databases">
        <title>Rothia sp. isolated from sandalwood seedling.</title>
        <authorList>
            <person name="Tuikhar N."/>
            <person name="Kirdat K."/>
            <person name="Thorat V."/>
            <person name="Swetha P."/>
            <person name="Padma S."/>
            <person name="Sundararaj R."/>
            <person name="Yadav A."/>
        </authorList>
    </citation>
    <scope>NUCLEOTIDE SEQUENCE</scope>
    <source>
        <strain evidence="2">AR01</strain>
    </source>
</reference>
<dbReference type="SUPFAM" id="SSF142433">
    <property type="entry name" value="CinA-like"/>
    <property type="match status" value="1"/>
</dbReference>
<dbReference type="Gene3D" id="3.90.950.20">
    <property type="entry name" value="CinA-like"/>
    <property type="match status" value="1"/>
</dbReference>
<evidence type="ECO:0000259" key="1">
    <source>
        <dbReference type="Pfam" id="PF02464"/>
    </source>
</evidence>
<organism evidence="2 3">
    <name type="scientific">Rothia santali</name>
    <dbReference type="NCBI Taxonomy" id="2949643"/>
    <lineage>
        <taxon>Bacteria</taxon>
        <taxon>Bacillati</taxon>
        <taxon>Actinomycetota</taxon>
        <taxon>Actinomycetes</taxon>
        <taxon>Micrococcales</taxon>
        <taxon>Micrococcaceae</taxon>
        <taxon>Rothia</taxon>
    </lineage>
</organism>
<dbReference type="NCBIfam" id="TIGR00199">
    <property type="entry name" value="PncC_domain"/>
    <property type="match status" value="1"/>
</dbReference>
<protein>
    <submittedName>
        <fullName evidence="2">Nicotinamide-nucleotide amidohydrolase family protein</fullName>
    </submittedName>
</protein>
<proteinExistence type="predicted"/>
<dbReference type="InterPro" id="IPR036653">
    <property type="entry name" value="CinA-like_C"/>
</dbReference>
<sequence>MADAAVARLAAAGESVATAESLTAGLLAAAICDVPGASAVFPGGIVSYAGAVKASLLGVDEELLAARGSVDPDVAGAMAEGARVACGAVHGISTTGVAGPSAHDGKPVGRVYLGLAGPGGSRSVELDLAGDRAAIRARTVELALGLLLEELGAPDAAS</sequence>
<keyword evidence="3" id="KW-1185">Reference proteome</keyword>